<dbReference type="HOGENOM" id="CLU_2927496_0_0_1"/>
<organism evidence="1 2">
    <name type="scientific">Hyaloperonospora arabidopsidis (strain Emoy2)</name>
    <name type="common">Downy mildew agent</name>
    <name type="synonym">Peronospora arabidopsidis</name>
    <dbReference type="NCBI Taxonomy" id="559515"/>
    <lineage>
        <taxon>Eukaryota</taxon>
        <taxon>Sar</taxon>
        <taxon>Stramenopiles</taxon>
        <taxon>Oomycota</taxon>
        <taxon>Peronosporomycetes</taxon>
        <taxon>Peronosporales</taxon>
        <taxon>Peronosporaceae</taxon>
        <taxon>Hyaloperonospora</taxon>
    </lineage>
</organism>
<evidence type="ECO:0000313" key="2">
    <source>
        <dbReference type="Proteomes" id="UP000011713"/>
    </source>
</evidence>
<keyword evidence="2" id="KW-1185">Reference proteome</keyword>
<dbReference type="InParanoid" id="M4C0P9"/>
<dbReference type="AlphaFoldDB" id="M4C0P9"/>
<protein>
    <submittedName>
        <fullName evidence="1">Uncharacterized protein</fullName>
    </submittedName>
</protein>
<dbReference type="Proteomes" id="UP000011713">
    <property type="component" value="Unassembled WGS sequence"/>
</dbReference>
<sequence length="61" mass="6584">MLHLTSGSILDQLWCNCRSCEALVLPTHVNGYVLVTYSGVRISSIAECPTSVISTAAHNCF</sequence>
<reference evidence="2" key="1">
    <citation type="journal article" date="2010" name="Science">
        <title>Signatures of adaptation to obligate biotrophy in the Hyaloperonospora arabidopsidis genome.</title>
        <authorList>
            <person name="Baxter L."/>
            <person name="Tripathy S."/>
            <person name="Ishaque N."/>
            <person name="Boot N."/>
            <person name="Cabral A."/>
            <person name="Kemen E."/>
            <person name="Thines M."/>
            <person name="Ah-Fong A."/>
            <person name="Anderson R."/>
            <person name="Badejoko W."/>
            <person name="Bittner-Eddy P."/>
            <person name="Boore J.L."/>
            <person name="Chibucos M.C."/>
            <person name="Coates M."/>
            <person name="Dehal P."/>
            <person name="Delehaunty K."/>
            <person name="Dong S."/>
            <person name="Downton P."/>
            <person name="Dumas B."/>
            <person name="Fabro G."/>
            <person name="Fronick C."/>
            <person name="Fuerstenberg S.I."/>
            <person name="Fulton L."/>
            <person name="Gaulin E."/>
            <person name="Govers F."/>
            <person name="Hughes L."/>
            <person name="Humphray S."/>
            <person name="Jiang R.H."/>
            <person name="Judelson H."/>
            <person name="Kamoun S."/>
            <person name="Kyung K."/>
            <person name="Meijer H."/>
            <person name="Minx P."/>
            <person name="Morris P."/>
            <person name="Nelson J."/>
            <person name="Phuntumart V."/>
            <person name="Qutob D."/>
            <person name="Rehmany A."/>
            <person name="Rougon-Cardoso A."/>
            <person name="Ryden P."/>
            <person name="Torto-Alalibo T."/>
            <person name="Studholme D."/>
            <person name="Wang Y."/>
            <person name="Win J."/>
            <person name="Wood J."/>
            <person name="Clifton S.W."/>
            <person name="Rogers J."/>
            <person name="Van den Ackerveken G."/>
            <person name="Jones J.D."/>
            <person name="McDowell J.M."/>
            <person name="Beynon J."/>
            <person name="Tyler B.M."/>
        </authorList>
    </citation>
    <scope>NUCLEOTIDE SEQUENCE [LARGE SCALE GENOMIC DNA]</scope>
    <source>
        <strain evidence="2">Emoy2</strain>
    </source>
</reference>
<dbReference type="EMBL" id="JH598078">
    <property type="status" value="NOT_ANNOTATED_CDS"/>
    <property type="molecule type" value="Genomic_DNA"/>
</dbReference>
<evidence type="ECO:0000313" key="1">
    <source>
        <dbReference type="EnsemblProtists" id="HpaP812579"/>
    </source>
</evidence>
<dbReference type="EnsemblProtists" id="HpaT812579">
    <property type="protein sequence ID" value="HpaP812579"/>
    <property type="gene ID" value="HpaG812579"/>
</dbReference>
<name>M4C0P9_HYAAE</name>
<accession>M4C0P9</accession>
<dbReference type="VEuPathDB" id="FungiDB:HpaG812579"/>
<reference evidence="1" key="2">
    <citation type="submission" date="2015-06" db="UniProtKB">
        <authorList>
            <consortium name="EnsemblProtists"/>
        </authorList>
    </citation>
    <scope>IDENTIFICATION</scope>
    <source>
        <strain evidence="1">Emoy2</strain>
    </source>
</reference>
<proteinExistence type="predicted"/>